<dbReference type="InterPro" id="IPR037690">
    <property type="entry name" value="FAM204A"/>
</dbReference>
<feature type="compositionally biased region" description="Low complexity" evidence="1">
    <location>
        <begin position="96"/>
        <end position="111"/>
    </location>
</feature>
<protein>
    <submittedName>
        <fullName evidence="2">Uncharacterized protein</fullName>
    </submittedName>
</protein>
<feature type="compositionally biased region" description="Basic and acidic residues" evidence="1">
    <location>
        <begin position="14"/>
        <end position="28"/>
    </location>
</feature>
<feature type="compositionally biased region" description="Basic residues" evidence="1">
    <location>
        <begin position="64"/>
        <end position="80"/>
    </location>
</feature>
<evidence type="ECO:0000313" key="2">
    <source>
        <dbReference type="EMBL" id="KAG2238801.1"/>
    </source>
</evidence>
<feature type="compositionally biased region" description="Basic and acidic residues" evidence="1">
    <location>
        <begin position="84"/>
        <end position="95"/>
    </location>
</feature>
<proteinExistence type="predicted"/>
<sequence length="144" mass="16430">MDDDGETTAAATRRTREEIIEREAEENRKEALLASTQSLQPNFNRSNVTQKQISKLQELHKRRMKIKANSKILKKPKGKQQSRAVEDGESSKVLKESSSSSSTTLEQQTVVTAAPMKPQKLYWGKLTLLSLLDTKERWERKANM</sequence>
<dbReference type="OrthoDB" id="639110at2759"/>
<dbReference type="Proteomes" id="UP000886595">
    <property type="component" value="Unassembled WGS sequence"/>
</dbReference>
<dbReference type="EMBL" id="JAAMPC010001610">
    <property type="protein sequence ID" value="KAG2238801.1"/>
    <property type="molecule type" value="Genomic_DNA"/>
</dbReference>
<comment type="caution">
    <text evidence="2">The sequence shown here is derived from an EMBL/GenBank/DDBJ whole genome shotgun (WGS) entry which is preliminary data.</text>
</comment>
<reference evidence="2 3" key="1">
    <citation type="submission" date="2020-02" db="EMBL/GenBank/DDBJ databases">
        <authorList>
            <person name="Ma Q."/>
            <person name="Huang Y."/>
            <person name="Song X."/>
            <person name="Pei D."/>
        </authorList>
    </citation>
    <scope>NUCLEOTIDE SEQUENCE [LARGE SCALE GENOMIC DNA]</scope>
    <source>
        <strain evidence="2">Sxm20200214</strain>
        <tissue evidence="2">Leaf</tissue>
    </source>
</reference>
<dbReference type="PANTHER" id="PTHR14386">
    <property type="entry name" value="PROTEIN FAM204A"/>
    <property type="match status" value="1"/>
</dbReference>
<name>A0A8X7TF51_BRACI</name>
<evidence type="ECO:0000256" key="1">
    <source>
        <dbReference type="SAM" id="MobiDB-lite"/>
    </source>
</evidence>
<dbReference type="PANTHER" id="PTHR14386:SF2">
    <property type="entry name" value="PROTEIN FAM204A"/>
    <property type="match status" value="1"/>
</dbReference>
<feature type="region of interest" description="Disordered" evidence="1">
    <location>
        <begin position="64"/>
        <end position="111"/>
    </location>
</feature>
<evidence type="ECO:0000313" key="3">
    <source>
        <dbReference type="Proteomes" id="UP000886595"/>
    </source>
</evidence>
<feature type="region of interest" description="Disordered" evidence="1">
    <location>
        <begin position="1"/>
        <end position="28"/>
    </location>
</feature>
<dbReference type="AlphaFoldDB" id="A0A8X7TF51"/>
<gene>
    <name evidence="2" type="ORF">Bca52824_091972</name>
</gene>
<organism evidence="2 3">
    <name type="scientific">Brassica carinata</name>
    <name type="common">Ethiopian mustard</name>
    <name type="synonym">Abyssinian cabbage</name>
    <dbReference type="NCBI Taxonomy" id="52824"/>
    <lineage>
        <taxon>Eukaryota</taxon>
        <taxon>Viridiplantae</taxon>
        <taxon>Streptophyta</taxon>
        <taxon>Embryophyta</taxon>
        <taxon>Tracheophyta</taxon>
        <taxon>Spermatophyta</taxon>
        <taxon>Magnoliopsida</taxon>
        <taxon>eudicotyledons</taxon>
        <taxon>Gunneridae</taxon>
        <taxon>Pentapetalae</taxon>
        <taxon>rosids</taxon>
        <taxon>malvids</taxon>
        <taxon>Brassicales</taxon>
        <taxon>Brassicaceae</taxon>
        <taxon>Brassiceae</taxon>
        <taxon>Brassica</taxon>
    </lineage>
</organism>
<feature type="region of interest" description="Disordered" evidence="1">
    <location>
        <begin position="34"/>
        <end position="53"/>
    </location>
</feature>
<keyword evidence="3" id="KW-1185">Reference proteome</keyword>
<accession>A0A8X7TF51</accession>